<evidence type="ECO:0000313" key="1">
    <source>
        <dbReference type="EMBL" id="NDV61659.1"/>
    </source>
</evidence>
<comment type="caution">
    <text evidence="1">The sequence shown here is derived from an EMBL/GenBank/DDBJ whole genome shotgun (WGS) entry which is preliminary data.</text>
</comment>
<dbReference type="AlphaFoldDB" id="A0A6B2M025"/>
<sequence length="202" mass="23444">MDGEWSLEDLYILPRTYIDAYSFMYSFLRPIETFDDLDDRLVITYSAHPWKGGFSSLNFYQNLKYIVPAKERPSVITIQYASPGWIELGVILVVATQIKRIVSCFVGSASELNSLYKEIYEGMHERKMMKLEAKRESLKLSKEQLDFAVKSTDKLSRLMGFENIKQINRLTKNPLATLKILLSFYRKIKILAEFDESGKTKL</sequence>
<protein>
    <submittedName>
        <fullName evidence="1">Uncharacterized protein</fullName>
    </submittedName>
</protein>
<dbReference type="Proteomes" id="UP000478417">
    <property type="component" value="Unassembled WGS sequence"/>
</dbReference>
<name>A0A6B2M025_9BACT</name>
<reference evidence="1 2" key="1">
    <citation type="submission" date="2020-02" db="EMBL/GenBank/DDBJ databases">
        <title>Albibacoteraceae fam. nov., the first described family within the subdivision 4 Verrucomicrobia.</title>
        <authorList>
            <person name="Xi F."/>
        </authorList>
    </citation>
    <scope>NUCLEOTIDE SEQUENCE [LARGE SCALE GENOMIC DNA]</scope>
    <source>
        <strain evidence="1 2">CK1056</strain>
    </source>
</reference>
<gene>
    <name evidence="1" type="ORF">G0Q06_04270</name>
</gene>
<accession>A0A6B2M025</accession>
<evidence type="ECO:0000313" key="2">
    <source>
        <dbReference type="Proteomes" id="UP000478417"/>
    </source>
</evidence>
<dbReference type="RefSeq" id="WP_238710257.1">
    <property type="nucleotide sequence ID" value="NZ_JAAGNX010000001.1"/>
</dbReference>
<organism evidence="1 2">
    <name type="scientific">Oceanipulchritudo coccoides</name>
    <dbReference type="NCBI Taxonomy" id="2706888"/>
    <lineage>
        <taxon>Bacteria</taxon>
        <taxon>Pseudomonadati</taxon>
        <taxon>Verrucomicrobiota</taxon>
        <taxon>Opitutia</taxon>
        <taxon>Puniceicoccales</taxon>
        <taxon>Oceanipulchritudinaceae</taxon>
        <taxon>Oceanipulchritudo</taxon>
    </lineage>
</organism>
<dbReference type="EMBL" id="JAAGNX010000001">
    <property type="protein sequence ID" value="NDV61659.1"/>
    <property type="molecule type" value="Genomic_DNA"/>
</dbReference>
<keyword evidence="2" id="KW-1185">Reference proteome</keyword>
<proteinExistence type="predicted"/>